<dbReference type="InterPro" id="IPR000873">
    <property type="entry name" value="AMP-dep_synth/lig_dom"/>
</dbReference>
<dbReference type="EMBL" id="JH818621">
    <property type="protein sequence ID" value="EKC32411.1"/>
    <property type="molecule type" value="Genomic_DNA"/>
</dbReference>
<evidence type="ECO:0000259" key="1">
    <source>
        <dbReference type="Pfam" id="PF00501"/>
    </source>
</evidence>
<keyword evidence="2" id="KW-0436">Ligase</keyword>
<dbReference type="HOGENOM" id="CLU_042964_0_0_1"/>
<dbReference type="KEGG" id="crg:105317704"/>
<accession>K1RE86</accession>
<gene>
    <name evidence="2" type="ORF">CGI_10022290</name>
</gene>
<dbReference type="GO" id="GO:0016874">
    <property type="term" value="F:ligase activity"/>
    <property type="evidence" value="ECO:0007669"/>
    <property type="project" value="UniProtKB-KW"/>
</dbReference>
<dbReference type="OrthoDB" id="5953112at2759"/>
<dbReference type="Gene3D" id="3.30.300.30">
    <property type="match status" value="1"/>
</dbReference>
<protein>
    <submittedName>
        <fullName evidence="2">4-coumarate--CoA ligase-like 7</fullName>
    </submittedName>
</protein>
<name>K1RE86_MAGGI</name>
<dbReference type="PROSITE" id="PS00455">
    <property type="entry name" value="AMP_BINDING"/>
    <property type="match status" value="1"/>
</dbReference>
<sequence length="562" mass="62532">MSVSYLSSNDVLDVPYISFPDLLKKRAKDTPNKEICIFFDENNERSVLTCGELYDKATKFARALVQMGIKRGDIIGLSGRNVPEWLIADLGVQMAGGCSLCLPYQQKEEDCVRLFNSIGNVKLLITDPGADGQNHHAVKSIIDKMDSSDVPGLQHVIFFFPHESLPSLYNVQDLCSQEIDAALPRIDPEDIAIILMSSGTTSLPKAIPHSHHALVVLSFHFVNGFKTNNEKEALYNDRPFFWGGGYPYWEVGSGGTRVTLTNALHLSSMAEAALTACGIIGRENATQALLAPSMIDLILKRNINLKVQRIITGSMVVYSSSLESIGNICDEYQVAYASTELGFISTRIYTADDKASVKYKVLSCRPVPGVEIKVTDDNGFLQPVGQQGKIWIRSFKRFPGYLNHTISSESEEYFRKSGWFSLDDGGFVTDDNFLIVEGRRQEMIQVFGRQIYPVEIENVIKSKGNVIAAIVMPIKDIKTGDLVPSAAIIYRPQSEDSTESMQDYLRKEFNITTENKLLGCLYVPHVIISLKEFPLLANGKPNRRAIRQIVLGIVDTKKYDCS</sequence>
<reference evidence="2" key="1">
    <citation type="journal article" date="2012" name="Nature">
        <title>The oyster genome reveals stress adaptation and complexity of shell formation.</title>
        <authorList>
            <person name="Zhang G."/>
            <person name="Fang X."/>
            <person name="Guo X."/>
            <person name="Li L."/>
            <person name="Luo R."/>
            <person name="Xu F."/>
            <person name="Yang P."/>
            <person name="Zhang L."/>
            <person name="Wang X."/>
            <person name="Qi H."/>
            <person name="Xiong Z."/>
            <person name="Que H."/>
            <person name="Xie Y."/>
            <person name="Holland P.W."/>
            <person name="Paps J."/>
            <person name="Zhu Y."/>
            <person name="Wu F."/>
            <person name="Chen Y."/>
            <person name="Wang J."/>
            <person name="Peng C."/>
            <person name="Meng J."/>
            <person name="Yang L."/>
            <person name="Liu J."/>
            <person name="Wen B."/>
            <person name="Zhang N."/>
            <person name="Huang Z."/>
            <person name="Zhu Q."/>
            <person name="Feng Y."/>
            <person name="Mount A."/>
            <person name="Hedgecock D."/>
            <person name="Xu Z."/>
            <person name="Liu Y."/>
            <person name="Domazet-Loso T."/>
            <person name="Du Y."/>
            <person name="Sun X."/>
            <person name="Zhang S."/>
            <person name="Liu B."/>
            <person name="Cheng P."/>
            <person name="Jiang X."/>
            <person name="Li J."/>
            <person name="Fan D."/>
            <person name="Wang W."/>
            <person name="Fu W."/>
            <person name="Wang T."/>
            <person name="Wang B."/>
            <person name="Zhang J."/>
            <person name="Peng Z."/>
            <person name="Li Y."/>
            <person name="Li N."/>
            <person name="Wang J."/>
            <person name="Chen M."/>
            <person name="He Y."/>
            <person name="Tan F."/>
            <person name="Song X."/>
            <person name="Zheng Q."/>
            <person name="Huang R."/>
            <person name="Yang H."/>
            <person name="Du X."/>
            <person name="Chen L."/>
            <person name="Yang M."/>
            <person name="Gaffney P.M."/>
            <person name="Wang S."/>
            <person name="Luo L."/>
            <person name="She Z."/>
            <person name="Ming Y."/>
            <person name="Huang W."/>
            <person name="Zhang S."/>
            <person name="Huang B."/>
            <person name="Zhang Y."/>
            <person name="Qu T."/>
            <person name="Ni P."/>
            <person name="Miao G."/>
            <person name="Wang J."/>
            <person name="Wang Q."/>
            <person name="Steinberg C.E."/>
            <person name="Wang H."/>
            <person name="Li N."/>
            <person name="Qian L."/>
            <person name="Zhang G."/>
            <person name="Li Y."/>
            <person name="Yang H."/>
            <person name="Liu X."/>
            <person name="Wang J."/>
            <person name="Yin Y."/>
            <person name="Wang J."/>
        </authorList>
    </citation>
    <scope>NUCLEOTIDE SEQUENCE [LARGE SCALE GENOMIC DNA]</scope>
    <source>
        <strain evidence="2">05x7-T-G4-1.051#20</strain>
    </source>
</reference>
<feature type="domain" description="AMP-dependent synthetase/ligase" evidence="1">
    <location>
        <begin position="24"/>
        <end position="402"/>
    </location>
</feature>
<evidence type="ECO:0000313" key="2">
    <source>
        <dbReference type="EMBL" id="EKC32411.1"/>
    </source>
</evidence>
<dbReference type="InterPro" id="IPR045851">
    <property type="entry name" value="AMP-bd_C_sf"/>
</dbReference>
<dbReference type="Gene3D" id="3.40.50.12780">
    <property type="entry name" value="N-terminal domain of ligase-like"/>
    <property type="match status" value="1"/>
</dbReference>
<dbReference type="PANTHER" id="PTHR42814">
    <property type="entry name" value="AMP-BINDING DOMAIN-CONTAINING PROTEIN"/>
    <property type="match status" value="1"/>
</dbReference>
<dbReference type="InterPro" id="IPR042099">
    <property type="entry name" value="ANL_N_sf"/>
</dbReference>
<dbReference type="Pfam" id="PF00501">
    <property type="entry name" value="AMP-binding"/>
    <property type="match status" value="1"/>
</dbReference>
<proteinExistence type="predicted"/>
<dbReference type="SUPFAM" id="SSF56801">
    <property type="entry name" value="Acetyl-CoA synthetase-like"/>
    <property type="match status" value="1"/>
</dbReference>
<organism evidence="2">
    <name type="scientific">Magallana gigas</name>
    <name type="common">Pacific oyster</name>
    <name type="synonym">Crassostrea gigas</name>
    <dbReference type="NCBI Taxonomy" id="29159"/>
    <lineage>
        <taxon>Eukaryota</taxon>
        <taxon>Metazoa</taxon>
        <taxon>Spiralia</taxon>
        <taxon>Lophotrochozoa</taxon>
        <taxon>Mollusca</taxon>
        <taxon>Bivalvia</taxon>
        <taxon>Autobranchia</taxon>
        <taxon>Pteriomorphia</taxon>
        <taxon>Ostreida</taxon>
        <taxon>Ostreoidea</taxon>
        <taxon>Ostreidae</taxon>
        <taxon>Magallana</taxon>
    </lineage>
</organism>
<dbReference type="PANTHER" id="PTHR42814:SF3">
    <property type="entry name" value="BETA-N-ACETYLHEXOSAMINIDASE"/>
    <property type="match status" value="1"/>
</dbReference>
<dbReference type="AlphaFoldDB" id="K1RE86"/>
<dbReference type="InParanoid" id="K1RE86"/>
<dbReference type="InterPro" id="IPR020845">
    <property type="entry name" value="AMP-binding_CS"/>
</dbReference>